<dbReference type="SUPFAM" id="SSF55031">
    <property type="entry name" value="Bacterial exopeptidase dimerisation domain"/>
    <property type="match status" value="1"/>
</dbReference>
<organism evidence="5 6">
    <name type="scientific">Saccharothrix australiensis</name>
    <dbReference type="NCBI Taxonomy" id="2072"/>
    <lineage>
        <taxon>Bacteria</taxon>
        <taxon>Bacillati</taxon>
        <taxon>Actinomycetota</taxon>
        <taxon>Actinomycetes</taxon>
        <taxon>Pseudonocardiales</taxon>
        <taxon>Pseudonocardiaceae</taxon>
        <taxon>Saccharothrix</taxon>
    </lineage>
</organism>
<dbReference type="SUPFAM" id="SSF53187">
    <property type="entry name" value="Zn-dependent exopeptidases"/>
    <property type="match status" value="1"/>
</dbReference>
<dbReference type="OrthoDB" id="9783294at2"/>
<keyword evidence="5" id="KW-0121">Carboxypeptidase</keyword>
<keyword evidence="6" id="KW-1185">Reference proteome</keyword>
<dbReference type="Pfam" id="PF07687">
    <property type="entry name" value="M20_dimer"/>
    <property type="match status" value="1"/>
</dbReference>
<feature type="active site" evidence="3">
    <location>
        <position position="86"/>
    </location>
</feature>
<dbReference type="GO" id="GO:0046872">
    <property type="term" value="F:metal ion binding"/>
    <property type="evidence" value="ECO:0007669"/>
    <property type="project" value="UniProtKB-KW"/>
</dbReference>
<name>A0A495VZ99_9PSEU</name>
<dbReference type="RefSeq" id="WP_121004308.1">
    <property type="nucleotide sequence ID" value="NZ_RBXO01000001.1"/>
</dbReference>
<evidence type="ECO:0000256" key="2">
    <source>
        <dbReference type="ARBA" id="ARBA00022801"/>
    </source>
</evidence>
<evidence type="ECO:0000313" key="5">
    <source>
        <dbReference type="EMBL" id="RKT53705.1"/>
    </source>
</evidence>
<evidence type="ECO:0000256" key="3">
    <source>
        <dbReference type="PIRSR" id="PIRSR037238-1"/>
    </source>
</evidence>
<dbReference type="InterPro" id="IPR050072">
    <property type="entry name" value="Peptidase_M20A"/>
</dbReference>
<feature type="domain" description="Peptidase M20 dimerisation" evidence="4">
    <location>
        <begin position="181"/>
        <end position="274"/>
    </location>
</feature>
<dbReference type="Gene3D" id="3.40.630.10">
    <property type="entry name" value="Zn peptidases"/>
    <property type="match status" value="1"/>
</dbReference>
<evidence type="ECO:0000313" key="6">
    <source>
        <dbReference type="Proteomes" id="UP000282084"/>
    </source>
</evidence>
<comment type="caution">
    <text evidence="5">The sequence shown here is derived from an EMBL/GenBank/DDBJ whole genome shotgun (WGS) entry which is preliminary data.</text>
</comment>
<gene>
    <name evidence="5" type="ORF">C8E97_2284</name>
</gene>
<dbReference type="AlphaFoldDB" id="A0A495VZ99"/>
<sequence length="382" mass="39700">MSTPLELLTARRRDLVDDLALLVGTESPSDDRECLDRMAALLARWSLDRLPGATARRQAHGALGDVVEVLVEGATPDEVLVLGHYDTVWPRGTLDEWPFAVADGIATGPGAFDMKAGLVQAVWAVAALRDLGVPAPTVRFLFTPDEEIGSKASRPVIERAARGAAATLVLEPGVAGRVKTRRKGIGLFHVDVRGVEVHAGLDPEKGASAVTALAEVVLALRDVAAPDRGTTVNVGVISGGTRTNVVAGHARAEVDVRVATEDEARRVDRALAALRPTDPRVELVVGGDWNRPPMNPHPGSVELLGRARAVAAGYGRELGEVAVGGASDGNFVSAAGCPVLDGLGAVGDGAHARTEHVVLDGMPYQAALVAGLLADLAARPIA</sequence>
<dbReference type="CDD" id="cd03885">
    <property type="entry name" value="M20_CPDG2"/>
    <property type="match status" value="1"/>
</dbReference>
<keyword evidence="5" id="KW-0645">Protease</keyword>
<dbReference type="PANTHER" id="PTHR43808:SF9">
    <property type="entry name" value="BLL0789 PROTEIN"/>
    <property type="match status" value="1"/>
</dbReference>
<dbReference type="PIRSF" id="PIRSF037238">
    <property type="entry name" value="Carboxypeptidase_G2"/>
    <property type="match status" value="1"/>
</dbReference>
<evidence type="ECO:0000259" key="4">
    <source>
        <dbReference type="Pfam" id="PF07687"/>
    </source>
</evidence>
<dbReference type="InterPro" id="IPR017150">
    <property type="entry name" value="Pept_M20_glutamate_carboxypep"/>
</dbReference>
<dbReference type="Gene3D" id="3.30.70.360">
    <property type="match status" value="1"/>
</dbReference>
<dbReference type="PANTHER" id="PTHR43808">
    <property type="entry name" value="ACETYLORNITHINE DEACETYLASE"/>
    <property type="match status" value="1"/>
</dbReference>
<dbReference type="GO" id="GO:0004180">
    <property type="term" value="F:carboxypeptidase activity"/>
    <property type="evidence" value="ECO:0007669"/>
    <property type="project" value="UniProtKB-KW"/>
</dbReference>
<proteinExistence type="predicted"/>
<accession>A0A495VZ99</accession>
<dbReference type="EMBL" id="RBXO01000001">
    <property type="protein sequence ID" value="RKT53705.1"/>
    <property type="molecule type" value="Genomic_DNA"/>
</dbReference>
<keyword evidence="1" id="KW-0479">Metal-binding</keyword>
<feature type="active site" description="Proton acceptor" evidence="3">
    <location>
        <position position="146"/>
    </location>
</feature>
<dbReference type="InterPro" id="IPR011650">
    <property type="entry name" value="Peptidase_M20_dimer"/>
</dbReference>
<reference evidence="5 6" key="1">
    <citation type="submission" date="2018-10" db="EMBL/GenBank/DDBJ databases">
        <title>Sequencing the genomes of 1000 actinobacteria strains.</title>
        <authorList>
            <person name="Klenk H.-P."/>
        </authorList>
    </citation>
    <scope>NUCLEOTIDE SEQUENCE [LARGE SCALE GENOMIC DNA]</scope>
    <source>
        <strain evidence="5 6">DSM 43800</strain>
    </source>
</reference>
<evidence type="ECO:0000256" key="1">
    <source>
        <dbReference type="ARBA" id="ARBA00022723"/>
    </source>
</evidence>
<dbReference type="InterPro" id="IPR002933">
    <property type="entry name" value="Peptidase_M20"/>
</dbReference>
<dbReference type="InterPro" id="IPR036264">
    <property type="entry name" value="Bact_exopeptidase_dim_dom"/>
</dbReference>
<dbReference type="Pfam" id="PF01546">
    <property type="entry name" value="Peptidase_M20"/>
    <property type="match status" value="1"/>
</dbReference>
<keyword evidence="2" id="KW-0378">Hydrolase</keyword>
<protein>
    <submittedName>
        <fullName evidence="5">Glutamate carboxypeptidase</fullName>
    </submittedName>
</protein>
<dbReference type="Proteomes" id="UP000282084">
    <property type="component" value="Unassembled WGS sequence"/>
</dbReference>